<accession>A0A9J6AX87</accession>
<sequence>MSPRLKSKFYKVIIGPSMPFMELNTRRGNIRNKDIRDKVEVVFSLVDKMRKARWK</sequence>
<dbReference type="AlphaFoldDB" id="A0A9J6AX87"/>
<protein>
    <submittedName>
        <fullName evidence="1">Uncharacterized protein</fullName>
    </submittedName>
</protein>
<name>A0A9J6AX87_SOLCO</name>
<dbReference type="Proteomes" id="UP000824120">
    <property type="component" value="Chromosome 1"/>
</dbReference>
<comment type="caution">
    <text evidence="1">The sequence shown here is derived from an EMBL/GenBank/DDBJ whole genome shotgun (WGS) entry which is preliminary data.</text>
</comment>
<dbReference type="EMBL" id="JACXVP010000001">
    <property type="protein sequence ID" value="KAG5629221.1"/>
    <property type="molecule type" value="Genomic_DNA"/>
</dbReference>
<gene>
    <name evidence="1" type="ORF">H5410_000938</name>
</gene>
<reference evidence="1 2" key="1">
    <citation type="submission" date="2020-09" db="EMBL/GenBank/DDBJ databases">
        <title>De no assembly of potato wild relative species, Solanum commersonii.</title>
        <authorList>
            <person name="Cho K."/>
        </authorList>
    </citation>
    <scope>NUCLEOTIDE SEQUENCE [LARGE SCALE GENOMIC DNA]</scope>
    <source>
        <strain evidence="1">LZ3.2</strain>
        <tissue evidence="1">Leaf</tissue>
    </source>
</reference>
<proteinExistence type="predicted"/>
<evidence type="ECO:0000313" key="1">
    <source>
        <dbReference type="EMBL" id="KAG5629221.1"/>
    </source>
</evidence>
<evidence type="ECO:0000313" key="2">
    <source>
        <dbReference type="Proteomes" id="UP000824120"/>
    </source>
</evidence>
<organism evidence="1 2">
    <name type="scientific">Solanum commersonii</name>
    <name type="common">Commerson's wild potato</name>
    <name type="synonym">Commerson's nightshade</name>
    <dbReference type="NCBI Taxonomy" id="4109"/>
    <lineage>
        <taxon>Eukaryota</taxon>
        <taxon>Viridiplantae</taxon>
        <taxon>Streptophyta</taxon>
        <taxon>Embryophyta</taxon>
        <taxon>Tracheophyta</taxon>
        <taxon>Spermatophyta</taxon>
        <taxon>Magnoliopsida</taxon>
        <taxon>eudicotyledons</taxon>
        <taxon>Gunneridae</taxon>
        <taxon>Pentapetalae</taxon>
        <taxon>asterids</taxon>
        <taxon>lamiids</taxon>
        <taxon>Solanales</taxon>
        <taxon>Solanaceae</taxon>
        <taxon>Solanoideae</taxon>
        <taxon>Solaneae</taxon>
        <taxon>Solanum</taxon>
    </lineage>
</organism>
<keyword evidence="2" id="KW-1185">Reference proteome</keyword>